<feature type="domain" description="Peptidase M16C associated" evidence="16">
    <location>
        <begin position="1564"/>
        <end position="1822"/>
    </location>
</feature>
<dbReference type="FunFam" id="3.30.830.10:FF:000015">
    <property type="entry name" value="Putative zinc metalloprotease"/>
    <property type="match status" value="1"/>
</dbReference>
<dbReference type="SMART" id="SM01264">
    <property type="entry name" value="M16C_associated"/>
    <property type="match status" value="1"/>
</dbReference>
<dbReference type="PANTHER" id="PTHR43016">
    <property type="entry name" value="PRESEQUENCE PROTEASE"/>
    <property type="match status" value="1"/>
</dbReference>
<keyword evidence="10" id="KW-0862">Zinc</keyword>
<evidence type="ECO:0000256" key="3">
    <source>
        <dbReference type="ARBA" id="ARBA00004569"/>
    </source>
</evidence>
<dbReference type="FunFam" id="3.30.830.10:FF:000042">
    <property type="entry name" value="Zinc metalloprotease, putative"/>
    <property type="match status" value="1"/>
</dbReference>
<evidence type="ECO:0000256" key="5">
    <source>
        <dbReference type="ARBA" id="ARBA00011853"/>
    </source>
</evidence>
<protein>
    <recommendedName>
        <fullName evidence="6">Presequence protease, mitochondrial</fullName>
    </recommendedName>
    <alternativeName>
        <fullName evidence="14">Pitrilysin metalloproteinase</fullName>
    </alternativeName>
</protein>
<keyword evidence="8" id="KW-0479">Metal-binding</keyword>
<evidence type="ECO:0000256" key="12">
    <source>
        <dbReference type="ARBA" id="ARBA00023049"/>
    </source>
</evidence>
<name>A0A4E9DIH7_GIBZA</name>
<dbReference type="GO" id="GO:0004222">
    <property type="term" value="F:metalloendopeptidase activity"/>
    <property type="evidence" value="ECO:0007669"/>
    <property type="project" value="TreeGrafter"/>
</dbReference>
<evidence type="ECO:0000256" key="6">
    <source>
        <dbReference type="ARBA" id="ARBA00020167"/>
    </source>
</evidence>
<dbReference type="EMBL" id="CAAKMV010000022">
    <property type="protein sequence ID" value="VIO52094.1"/>
    <property type="molecule type" value="Genomic_DNA"/>
</dbReference>
<evidence type="ECO:0000256" key="13">
    <source>
        <dbReference type="ARBA" id="ARBA00023128"/>
    </source>
</evidence>
<dbReference type="Pfam" id="PF22516">
    <property type="entry name" value="PreP_C"/>
    <property type="match status" value="1"/>
</dbReference>
<evidence type="ECO:0000256" key="2">
    <source>
        <dbReference type="ARBA" id="ARBA00004305"/>
    </source>
</evidence>
<dbReference type="GO" id="GO:0046872">
    <property type="term" value="F:metal ion binding"/>
    <property type="evidence" value="ECO:0007669"/>
    <property type="project" value="UniProtKB-KW"/>
</dbReference>
<dbReference type="FunFam" id="3.30.830.10:FF:000036">
    <property type="entry name" value="Putative zinc metalloprotease"/>
    <property type="match status" value="1"/>
</dbReference>
<gene>
    <name evidence="17" type="ORF">FUG_LOCUS18519</name>
</gene>
<comment type="cofactor">
    <cofactor evidence="1">
        <name>Zn(2+)</name>
        <dbReference type="ChEBI" id="CHEBI:29105"/>
    </cofactor>
</comment>
<evidence type="ECO:0000256" key="9">
    <source>
        <dbReference type="ARBA" id="ARBA00022801"/>
    </source>
</evidence>
<keyword evidence="9" id="KW-0378">Hydrolase</keyword>
<keyword evidence="7" id="KW-0645">Protease</keyword>
<comment type="similarity">
    <text evidence="4">Belongs to the peptidase M16 family. PreP subfamily.</text>
</comment>
<organism evidence="17">
    <name type="scientific">Gibberella zeae</name>
    <name type="common">Wheat head blight fungus</name>
    <name type="synonym">Fusarium graminearum</name>
    <dbReference type="NCBI Taxonomy" id="5518"/>
    <lineage>
        <taxon>Eukaryota</taxon>
        <taxon>Fungi</taxon>
        <taxon>Dikarya</taxon>
        <taxon>Ascomycota</taxon>
        <taxon>Pezizomycotina</taxon>
        <taxon>Sordariomycetes</taxon>
        <taxon>Hypocreomycetidae</taxon>
        <taxon>Hypocreales</taxon>
        <taxon>Nectriaceae</taxon>
        <taxon>Fusarium</taxon>
    </lineage>
</organism>
<dbReference type="InterPro" id="IPR011249">
    <property type="entry name" value="Metalloenz_LuxS/M16"/>
</dbReference>
<dbReference type="Pfam" id="PF05193">
    <property type="entry name" value="Peptidase_M16_C"/>
    <property type="match status" value="2"/>
</dbReference>
<dbReference type="Pfam" id="PF00675">
    <property type="entry name" value="Peptidase_M16"/>
    <property type="match status" value="2"/>
</dbReference>
<dbReference type="FunFam" id="3.30.830.10:FF:000031">
    <property type="entry name" value="Putative zinc metalloprotease"/>
    <property type="match status" value="1"/>
</dbReference>
<comment type="subunit">
    <text evidence="5">Monomer and homodimer; homodimerization is induced by binding of the substrate.</text>
</comment>
<evidence type="ECO:0000256" key="15">
    <source>
        <dbReference type="ARBA" id="ARBA00045897"/>
    </source>
</evidence>
<dbReference type="FunFam" id="3.30.830.10:FF:000009">
    <property type="entry name" value="Presequence protease, mitochondrial"/>
    <property type="match status" value="1"/>
</dbReference>
<comment type="subcellular location">
    <subcellularLocation>
        <location evidence="3">Mitochondrion intermembrane space</location>
    </subcellularLocation>
    <subcellularLocation>
        <location evidence="2">Mitochondrion matrix</location>
    </subcellularLocation>
</comment>
<sequence length="2088" mass="233492">MSPKSSSSQYVVAVIVALLSIAAYLITSSFPLAATSIDSFWSLTGLKHFKMSAPSHFRKIQSFKTDYAPCTITQYVSDRSGMQVVVADRKGPKLNGYFTLATEIFDDSGAPHTLEHLVFMGSKSYQYKGLLDKLSSRAYSHTNAWTATDHTAYTLETAGWDGFAQILPVYLEHVILPTITDEGIVTEVWHIDGEGNDAGVVYSEMQAVQFRSSEIMDLKARRLLYPENVGFRYETGGMTDALRVLTPERIRQFHRDMYQPRNLCLVLVGEVNQDELLQILDKFEESIKDDIPSLDTPFQRPWIDSASPPKINETKIVTAEFPEEDESVGEILVGFFGPDCIDLINSSALNVLLTYLCGSSVSILENVMVEKEELASSVSYWTDPRPNSVIWLQPTGVATEKLEFVEKRLIELLKEVASKPIDMDYMRECIRRERRQVKYHAETSESFYATNIITDYLFGKRDGSTLADLQNLEEYDVLEKWSDKQWRDFLSKWMADAPHISILGKPSNELATKMKKDEEARIAKRKEDLGTDGLEKLAKRLEEAKKKNDEPIPAEVVDRWSVPGTDSIHFIESDTARSGHARSVGLGSGSAQKLIDGTTQGKLPLFIQFEDVPTNFVHISIHIGTSQVPNELKPLMPIFSDNFFNTHIMRDGKQVGFEQVVMELERDTISYALNSARYLGDPDGIMIQFQVEPEKYSAAVEWIRTMMFDSIFDPQRLKASVTKALADIPESKRDGKSMASEVSAAFHMEKSSLAVAKRVLVRAVYLKRLKKLLEKEPEKVVGWFNTIRDSLFTFQNLRFLVTANLATLPDPLTTWDTLSKSLTVSENMIDIPKPVSLLNDEGRNPGSVGAVIVPMTTLESSYSVSTAQGMASYTDPRLASIMVAIGYLEAAEGPLWNAVRGAGYAYGVYFSRDINSGIISYNVYRSPDAYKAIKASKEAISKIADGSVAIDHHLLEGTISQIVVMFADEQSTMPSAAQQNFVQGVVRGLPNDWDKEVLRRVRAVTVEEIKTALRETVLPCFEPGKSNIVVTAAKIMQEGMEASFKEMGYKVQTHELSYFHDDYGLKPEDGEEEESRLRRLSYATMLRNAAAGARKAVTELSQFPKPGEKLHGFTLVRSKHVPELELTALHLQHDKTGADYLHIARDDSNNVFSIGFKTNPPDDTGIPHILEHTTLCGSEKYPIRDPFFKMLPRTLSNFMNAFTASDHTFYPFATTNAQDFKNLMSVYLDSTLHPLLKKSDFTQEGWRIGPENPLAEDEASKKLVFKGVVYNEMKGQMSDAGYLYYIRFHDHIFPDINNSGGDPQKITDLTYEQLQKFHAEHYHPSNAKVFTYGDMPLIDHLKQVDTQLQAFEKIQGDKQVHEPVTLNGPKEVTLYGPLDPLVDQDRQYKTSVSWIMGDTTDVLESFSLALLSTLLMDGYGSPLYRGLIEAGMGADWSPNAGYDSSAKKGIFSIGLTGVQEGDVPKLKEKVQQILRDARNKGFDKNKIDGSLHQLELSLKHKTANFGFSMLNRLKPKWFNGVDPFDSLAWNDTINGFQAKMAEGNYLEGLIDKYLLNDNTLTFTMAPSTTYGEDLVKEEQERLSTRIQAAIKEAGSEEKARKHFEKQEQELLVEQNKTNTEDLGCLPTVHVKDIPRSKEAVVVRDENANGTKIQWHEAPTNGLTYFRAINTLENLPDELRELVPLFTDSIMRLGTKDLNMEQLEDLIKLKTGGVSVGYHCTPSPTDFHAASEGIIFTGMALDHNVPVMFDIIQKLVLGTDFDSPEAALRIRQLLQASADGVVNDIASTGHRFAMGSAESGLTRSAWLRQQVSGLSQVQLVTSLASRPETDKLEDVISKLKQIQNLALVGGNLRTAITCGSESVAANGASLQNFVGNLSRDPLNLKNPSPRQLPKDSKTFYPLPYQVYYGGLSLPTTSYTSAEGAPLQILSQLLTHKHLHHEIREKGGAYGGGAYSRALDGLFGFYSYRDPNPQNTLSIMRNAGQWAVDKKWSDRDLEEAKISVFQGVDAPKSVNQEGMGRFLSGITEEMKQKKREQFLDVTKDQVREAAQRYLVDGLAKGEGRVAFLGEKQAWVDGEWQIREMDVKGAE</sequence>
<accession>A0A4E9DIH7</accession>
<dbReference type="GO" id="GO:0005759">
    <property type="term" value="C:mitochondrial matrix"/>
    <property type="evidence" value="ECO:0007669"/>
    <property type="project" value="UniProtKB-SubCell"/>
</dbReference>
<dbReference type="Pfam" id="PF08367">
    <property type="entry name" value="M16C_assoc"/>
    <property type="match status" value="1"/>
</dbReference>
<dbReference type="GO" id="GO:0005758">
    <property type="term" value="C:mitochondrial intermembrane space"/>
    <property type="evidence" value="ECO:0007669"/>
    <property type="project" value="UniProtKB-SubCell"/>
</dbReference>
<dbReference type="InterPro" id="IPR007863">
    <property type="entry name" value="Peptidase_M16_C"/>
</dbReference>
<evidence type="ECO:0000256" key="4">
    <source>
        <dbReference type="ARBA" id="ARBA00007575"/>
    </source>
</evidence>
<evidence type="ECO:0000256" key="14">
    <source>
        <dbReference type="ARBA" id="ARBA00034552"/>
    </source>
</evidence>
<dbReference type="InterPro" id="IPR011765">
    <property type="entry name" value="Pept_M16_N"/>
</dbReference>
<evidence type="ECO:0000256" key="11">
    <source>
        <dbReference type="ARBA" id="ARBA00022946"/>
    </source>
</evidence>
<evidence type="ECO:0000256" key="10">
    <source>
        <dbReference type="ARBA" id="ARBA00022833"/>
    </source>
</evidence>
<evidence type="ECO:0000256" key="1">
    <source>
        <dbReference type="ARBA" id="ARBA00001947"/>
    </source>
</evidence>
<evidence type="ECO:0000256" key="8">
    <source>
        <dbReference type="ARBA" id="ARBA00022723"/>
    </source>
</evidence>
<dbReference type="GO" id="GO:0016485">
    <property type="term" value="P:protein processing"/>
    <property type="evidence" value="ECO:0007669"/>
    <property type="project" value="TreeGrafter"/>
</dbReference>
<dbReference type="Gene3D" id="3.30.830.10">
    <property type="entry name" value="Metalloenzyme, LuxS/M16 peptidase-like"/>
    <property type="match status" value="8"/>
</dbReference>
<dbReference type="InterPro" id="IPR055130">
    <property type="entry name" value="PreP_C"/>
</dbReference>
<evidence type="ECO:0000313" key="17">
    <source>
        <dbReference type="EMBL" id="VIO52094.1"/>
    </source>
</evidence>
<dbReference type="InterPro" id="IPR013578">
    <property type="entry name" value="Peptidase_M16C_assoc"/>
</dbReference>
<dbReference type="FunFam" id="3.30.830.10:FF:000011">
    <property type="entry name" value="Presequence protease, mitochondrial"/>
    <property type="match status" value="1"/>
</dbReference>
<dbReference type="FunFam" id="3.30.830.10:FF:000013">
    <property type="entry name" value="Mitochondrial presequence protease"/>
    <property type="match status" value="1"/>
</dbReference>
<dbReference type="PANTHER" id="PTHR43016:SF13">
    <property type="entry name" value="PRESEQUENCE PROTEASE, MITOCHONDRIAL"/>
    <property type="match status" value="1"/>
</dbReference>
<reference evidence="17" key="1">
    <citation type="submission" date="2019-04" db="EMBL/GenBank/DDBJ databases">
        <authorList>
            <person name="Melise S."/>
            <person name="Noan J."/>
            <person name="Okalmin O."/>
        </authorList>
    </citation>
    <scope>NUCLEOTIDE SEQUENCE</scope>
    <source>
        <strain evidence="17">FN9</strain>
    </source>
</reference>
<dbReference type="SUPFAM" id="SSF63411">
    <property type="entry name" value="LuxS/MPP-like metallohydrolase"/>
    <property type="match status" value="8"/>
</dbReference>
<proteinExistence type="inferred from homology"/>
<comment type="function">
    <text evidence="15">Degrades mitochondrial transit peptides after their cleavage in the intermembrane space or in the matrix, and presequence peptides; clearance of these peptides is required to keep the presequence processing machinery running. Preferentially cleaves the N-terminal side of paired basic amino acid residues. Also degrades other unstructured peptides. May function as an ATP-dependent peptidase as opposed to a metalloendopeptidase.</text>
</comment>
<evidence type="ECO:0000259" key="16">
    <source>
        <dbReference type="SMART" id="SM01264"/>
    </source>
</evidence>
<keyword evidence="11" id="KW-0809">Transit peptide</keyword>
<evidence type="ECO:0000256" key="7">
    <source>
        <dbReference type="ARBA" id="ARBA00022670"/>
    </source>
</evidence>
<keyword evidence="12" id="KW-0482">Metalloprotease</keyword>
<keyword evidence="13" id="KW-0496">Mitochondrion</keyword>